<organism evidence="12 13">
    <name type="scientific">Stephanodiscus triporus</name>
    <dbReference type="NCBI Taxonomy" id="2934178"/>
    <lineage>
        <taxon>Eukaryota</taxon>
        <taxon>Sar</taxon>
        <taxon>Stramenopiles</taxon>
        <taxon>Ochrophyta</taxon>
        <taxon>Bacillariophyta</taxon>
        <taxon>Coscinodiscophyceae</taxon>
        <taxon>Thalassiosirophycidae</taxon>
        <taxon>Stephanodiscales</taxon>
        <taxon>Stephanodiscaceae</taxon>
        <taxon>Stephanodiscus</taxon>
    </lineage>
</organism>
<dbReference type="Proteomes" id="UP001530315">
    <property type="component" value="Unassembled WGS sequence"/>
</dbReference>
<reference evidence="12 13" key="1">
    <citation type="submission" date="2024-10" db="EMBL/GenBank/DDBJ databases">
        <title>Updated reference genomes for cyclostephanoid diatoms.</title>
        <authorList>
            <person name="Roberts W.R."/>
            <person name="Alverson A.J."/>
        </authorList>
    </citation>
    <scope>NUCLEOTIDE SEQUENCE [LARGE SCALE GENOMIC DNA]</scope>
    <source>
        <strain evidence="12 13">AJA276-08</strain>
    </source>
</reference>
<evidence type="ECO:0000256" key="9">
    <source>
        <dbReference type="ARBA" id="ARBA00023239"/>
    </source>
</evidence>
<dbReference type="EMBL" id="JALLAZ020000031">
    <property type="protein sequence ID" value="KAL3805472.1"/>
    <property type="molecule type" value="Genomic_DNA"/>
</dbReference>
<keyword evidence="4 10" id="KW-0479">Metal-binding</keyword>
<keyword evidence="8 10" id="KW-0472">Membrane</keyword>
<evidence type="ECO:0000256" key="5">
    <source>
        <dbReference type="ARBA" id="ARBA00022792"/>
    </source>
</evidence>
<proteinExistence type="inferred from homology"/>
<sequence length="570" mass="60919">MGADQSKHPPKEPPSASASASVPSADHSCVVISESSSTIKPGGGGGGGDGGGEGGGGGCPMKNPDGSYRAMPGFASMFGGGGYGRRHPPIAAVDGADLRSSSASTPQQQQQQQRRLYDVYSRPLPVDPTNGMPLSNPDAIARNSLPAPNHFEYHTQGRGRRRDVDVSLAANVLQTLVRKGKVDEDTREEDMTSVVAIHNCMNEGTWREDIAVGKVLGDDDDDEDGQTRDGVPSSSSSSSSPRLTKFLGRPTDLSPKAYVKHHLFGHPLPFDRHDWTVSRTSSVDGSSRDVRYVIDYYHDSAVANAEIGSARPRWTRTSVRGDCEVSSSTSVPAAGQFEEVWGRAVLMPLARRGCGSIFECLVKGGRGDGARSDFEPLPLAPSESLRAGLRESVEVWENIQRDAATGGGLAPWTAEARRAAPRRGRRRRRRRTGTRDGRAGDVVDGRDDGRTMTGVDATRLAVVYSSIVSQCEKSREAMRTCASESECHKAHAGMTVCAGKFACPLQHSSFMASLDAYATGSTSEDVAEARIDAAMEILGECVSGYDRDASSAMRRFPDLFDGAVLRGVKK</sequence>
<comment type="subcellular location">
    <subcellularLocation>
        <location evidence="1 10">Mitochondrion inner membrane</location>
    </subcellularLocation>
</comment>
<gene>
    <name evidence="12" type="ORF">ACHAW5_007144</name>
</gene>
<evidence type="ECO:0000256" key="3">
    <source>
        <dbReference type="ARBA" id="ARBA00022617"/>
    </source>
</evidence>
<protein>
    <recommendedName>
        <fullName evidence="10">Holocytochrome c-type synthase</fullName>
        <ecNumber evidence="10">4.4.1.17</ecNumber>
    </recommendedName>
</protein>
<dbReference type="PANTHER" id="PTHR12743:SF8">
    <property type="entry name" value="PROTEIN HRI1"/>
    <property type="match status" value="1"/>
</dbReference>
<evidence type="ECO:0000256" key="7">
    <source>
        <dbReference type="ARBA" id="ARBA00023128"/>
    </source>
</evidence>
<keyword evidence="7 10" id="KW-0496">Mitochondrion</keyword>
<feature type="compositionally biased region" description="Low complexity" evidence="11">
    <location>
        <begin position="228"/>
        <end position="240"/>
    </location>
</feature>
<accession>A0ABD3QYV4</accession>
<evidence type="ECO:0000256" key="11">
    <source>
        <dbReference type="SAM" id="MobiDB-lite"/>
    </source>
</evidence>
<evidence type="ECO:0000256" key="10">
    <source>
        <dbReference type="RuleBase" id="RU363130"/>
    </source>
</evidence>
<keyword evidence="6 10" id="KW-0408">Iron</keyword>
<comment type="catalytic activity">
    <reaction evidence="10">
        <text>holo-[cytochrome c] = apo-[cytochrome c] + heme b</text>
        <dbReference type="Rhea" id="RHEA:22648"/>
        <dbReference type="Rhea" id="RHEA-COMP:10725"/>
        <dbReference type="Rhea" id="RHEA-COMP:10726"/>
        <dbReference type="ChEBI" id="CHEBI:29950"/>
        <dbReference type="ChEBI" id="CHEBI:60344"/>
        <dbReference type="ChEBI" id="CHEBI:83739"/>
        <dbReference type="EC" id="4.4.1.17"/>
    </reaction>
</comment>
<evidence type="ECO:0000256" key="6">
    <source>
        <dbReference type="ARBA" id="ARBA00023004"/>
    </source>
</evidence>
<feature type="compositionally biased region" description="Basic and acidic residues" evidence="11">
    <location>
        <begin position="1"/>
        <end position="11"/>
    </location>
</feature>
<feature type="compositionally biased region" description="Basic residues" evidence="11">
    <location>
        <begin position="419"/>
        <end position="432"/>
    </location>
</feature>
<keyword evidence="5 10" id="KW-0999">Mitochondrion inner membrane</keyword>
<evidence type="ECO:0000256" key="4">
    <source>
        <dbReference type="ARBA" id="ARBA00022723"/>
    </source>
</evidence>
<dbReference type="PANTHER" id="PTHR12743">
    <property type="entry name" value="CYTOCHROME C1 HEME LYASE"/>
    <property type="match status" value="1"/>
</dbReference>
<dbReference type="EC" id="4.4.1.17" evidence="10"/>
<comment type="similarity">
    <text evidence="2 10">Belongs to the cytochrome c-type heme lyase family.</text>
</comment>
<feature type="region of interest" description="Disordered" evidence="11">
    <location>
        <begin position="406"/>
        <end position="450"/>
    </location>
</feature>
<dbReference type="Pfam" id="PF01265">
    <property type="entry name" value="Cyto_heme_lyase"/>
    <property type="match status" value="1"/>
</dbReference>
<dbReference type="GO" id="GO:0004408">
    <property type="term" value="F:holocytochrome-c synthase activity"/>
    <property type="evidence" value="ECO:0007669"/>
    <property type="project" value="UniProtKB-EC"/>
</dbReference>
<evidence type="ECO:0000256" key="1">
    <source>
        <dbReference type="ARBA" id="ARBA00004273"/>
    </source>
</evidence>
<feature type="compositionally biased region" description="Basic and acidic residues" evidence="11">
    <location>
        <begin position="433"/>
        <end position="450"/>
    </location>
</feature>
<evidence type="ECO:0000256" key="2">
    <source>
        <dbReference type="ARBA" id="ARBA00007255"/>
    </source>
</evidence>
<dbReference type="PROSITE" id="PS00822">
    <property type="entry name" value="CYTO_HEME_LYASE_2"/>
    <property type="match status" value="1"/>
</dbReference>
<feature type="region of interest" description="Disordered" evidence="11">
    <location>
        <begin position="215"/>
        <end position="247"/>
    </location>
</feature>
<dbReference type="GO" id="GO:0005743">
    <property type="term" value="C:mitochondrial inner membrane"/>
    <property type="evidence" value="ECO:0007669"/>
    <property type="project" value="UniProtKB-SubCell"/>
</dbReference>
<comment type="function">
    <text evidence="10">Lyase that catalyzes the covalent linking of the heme group to the cytochrome C apoprotein to produce the mature functional cytochrome.</text>
</comment>
<evidence type="ECO:0000313" key="12">
    <source>
        <dbReference type="EMBL" id="KAL3805472.1"/>
    </source>
</evidence>
<evidence type="ECO:0000256" key="8">
    <source>
        <dbReference type="ARBA" id="ARBA00023136"/>
    </source>
</evidence>
<feature type="region of interest" description="Disordered" evidence="11">
    <location>
        <begin position="1"/>
        <end position="64"/>
    </location>
</feature>
<comment type="caution">
    <text evidence="12">The sequence shown here is derived from an EMBL/GenBank/DDBJ whole genome shotgun (WGS) entry which is preliminary data.</text>
</comment>
<name>A0ABD3QYV4_9STRA</name>
<keyword evidence="13" id="KW-1185">Reference proteome</keyword>
<evidence type="ECO:0000313" key="13">
    <source>
        <dbReference type="Proteomes" id="UP001530315"/>
    </source>
</evidence>
<keyword evidence="3 10" id="KW-0349">Heme</keyword>
<dbReference type="GO" id="GO:0046872">
    <property type="term" value="F:metal ion binding"/>
    <property type="evidence" value="ECO:0007669"/>
    <property type="project" value="UniProtKB-KW"/>
</dbReference>
<keyword evidence="9 10" id="KW-0456">Lyase</keyword>
<feature type="compositionally biased region" description="Low complexity" evidence="11">
    <location>
        <begin position="14"/>
        <end position="25"/>
    </location>
</feature>
<feature type="compositionally biased region" description="Gly residues" evidence="11">
    <location>
        <begin position="41"/>
        <end position="59"/>
    </location>
</feature>
<dbReference type="AlphaFoldDB" id="A0ABD3QYV4"/>
<dbReference type="InterPro" id="IPR000511">
    <property type="entry name" value="Holocyt_c/c1_synthase"/>
</dbReference>